<dbReference type="InterPro" id="IPR014731">
    <property type="entry name" value="ETF_asu_C"/>
</dbReference>
<dbReference type="Gene3D" id="3.40.50.620">
    <property type="entry name" value="HUPs"/>
    <property type="match status" value="1"/>
</dbReference>
<evidence type="ECO:0000256" key="1">
    <source>
        <dbReference type="ARBA" id="ARBA00005817"/>
    </source>
</evidence>
<dbReference type="CDD" id="cd01715">
    <property type="entry name" value="ETF_alpha"/>
    <property type="match status" value="1"/>
</dbReference>
<dbReference type="InterPro" id="IPR033947">
    <property type="entry name" value="ETF_alpha_N"/>
</dbReference>
<dbReference type="GO" id="GO:0033539">
    <property type="term" value="P:fatty acid beta-oxidation using acyl-CoA dehydrogenase"/>
    <property type="evidence" value="ECO:0007669"/>
    <property type="project" value="TreeGrafter"/>
</dbReference>
<dbReference type="GO" id="GO:0009055">
    <property type="term" value="F:electron transfer activity"/>
    <property type="evidence" value="ECO:0007669"/>
    <property type="project" value="InterPro"/>
</dbReference>
<dbReference type="Proteomes" id="UP000515913">
    <property type="component" value="Chromosome"/>
</dbReference>
<dbReference type="SUPFAM" id="SSF52402">
    <property type="entry name" value="Adenine nucleotide alpha hydrolases-like"/>
    <property type="match status" value="1"/>
</dbReference>
<organism evidence="6 7">
    <name type="scientific">Fusobacterium hominis</name>
    <dbReference type="NCBI Taxonomy" id="2764326"/>
    <lineage>
        <taxon>Bacteria</taxon>
        <taxon>Fusobacteriati</taxon>
        <taxon>Fusobacteriota</taxon>
        <taxon>Fusobacteriia</taxon>
        <taxon>Fusobacteriales</taxon>
        <taxon>Fusobacteriaceae</taxon>
        <taxon>Fusobacterium</taxon>
    </lineage>
</organism>
<evidence type="ECO:0000313" key="7">
    <source>
        <dbReference type="Proteomes" id="UP000515913"/>
    </source>
</evidence>
<comment type="cofactor">
    <cofactor evidence="4">
        <name>FAD</name>
        <dbReference type="ChEBI" id="CHEBI:57692"/>
    </cofactor>
    <text evidence="4">Binds 1 FAD per dimer.</text>
</comment>
<dbReference type="PANTHER" id="PTHR43153">
    <property type="entry name" value="ELECTRON TRANSFER FLAVOPROTEIN ALPHA"/>
    <property type="match status" value="1"/>
</dbReference>
<feature type="binding site" evidence="4">
    <location>
        <position position="215"/>
    </location>
    <ligand>
        <name>FAD</name>
        <dbReference type="ChEBI" id="CHEBI:57692"/>
    </ligand>
</feature>
<name>A0A7G9GWZ8_9FUSO</name>
<dbReference type="InterPro" id="IPR014729">
    <property type="entry name" value="Rossmann-like_a/b/a_fold"/>
</dbReference>
<gene>
    <name evidence="6" type="ORF">H9Q81_00380</name>
</gene>
<comment type="similarity">
    <text evidence="1">Belongs to the ETF alpha-subunit/FixB family.</text>
</comment>
<dbReference type="InterPro" id="IPR029035">
    <property type="entry name" value="DHS-like_NAD/FAD-binding_dom"/>
</dbReference>
<evidence type="ECO:0000256" key="4">
    <source>
        <dbReference type="PIRSR" id="PIRSR000089-1"/>
    </source>
</evidence>
<protein>
    <submittedName>
        <fullName evidence="6">Electron transfer flavoprotein subunit alpha/FixB family protein</fullName>
    </submittedName>
</protein>
<evidence type="ECO:0000256" key="2">
    <source>
        <dbReference type="ARBA" id="ARBA00022630"/>
    </source>
</evidence>
<dbReference type="Pfam" id="PF00766">
    <property type="entry name" value="ETF_alpha"/>
    <property type="match status" value="1"/>
</dbReference>
<dbReference type="RefSeq" id="WP_187422905.1">
    <property type="nucleotide sequence ID" value="NZ_CP060637.1"/>
</dbReference>
<feature type="binding site" evidence="4">
    <location>
        <begin position="254"/>
        <end position="258"/>
    </location>
    <ligand>
        <name>FAD</name>
        <dbReference type="ChEBI" id="CHEBI:57692"/>
    </ligand>
</feature>
<keyword evidence="3 4" id="KW-0274">FAD</keyword>
<keyword evidence="7" id="KW-1185">Reference proteome</keyword>
<dbReference type="SUPFAM" id="SSF52467">
    <property type="entry name" value="DHS-like NAD/FAD-binding domain"/>
    <property type="match status" value="1"/>
</dbReference>
<evidence type="ECO:0000256" key="3">
    <source>
        <dbReference type="ARBA" id="ARBA00022827"/>
    </source>
</evidence>
<dbReference type="KEGG" id="fho:H9Q81_00380"/>
<dbReference type="EMBL" id="CP060637">
    <property type="protein sequence ID" value="QNM15330.1"/>
    <property type="molecule type" value="Genomic_DNA"/>
</dbReference>
<feature type="binding site" evidence="4">
    <location>
        <position position="292"/>
    </location>
    <ligand>
        <name>FAD</name>
        <dbReference type="ChEBI" id="CHEBI:57692"/>
    </ligand>
</feature>
<dbReference type="PANTHER" id="PTHR43153:SF1">
    <property type="entry name" value="ELECTRON TRANSFER FLAVOPROTEIN SUBUNIT ALPHA, MITOCHONDRIAL"/>
    <property type="match status" value="1"/>
</dbReference>
<dbReference type="Pfam" id="PF01012">
    <property type="entry name" value="ETF"/>
    <property type="match status" value="1"/>
</dbReference>
<dbReference type="AlphaFoldDB" id="A0A7G9GWZ8"/>
<feature type="domain" description="Electron transfer flavoprotein alpha/beta-subunit N-terminal" evidence="5">
    <location>
        <begin position="9"/>
        <end position="197"/>
    </location>
</feature>
<dbReference type="InterPro" id="IPR001308">
    <property type="entry name" value="ETF_a/FixB"/>
</dbReference>
<keyword evidence="2" id="KW-0285">Flavoprotein</keyword>
<dbReference type="SMART" id="SM00893">
    <property type="entry name" value="ETF"/>
    <property type="match status" value="1"/>
</dbReference>
<evidence type="ECO:0000259" key="5">
    <source>
        <dbReference type="SMART" id="SM00893"/>
    </source>
</evidence>
<dbReference type="PIRSF" id="PIRSF000089">
    <property type="entry name" value="Electra_flavoP_a"/>
    <property type="match status" value="1"/>
</dbReference>
<sequence>MKLTDTKNIMVYVETKDGAPVSVALESLAEAREIADERKEEVLAVVIGKKDDVVVNTVIEAGADKVIIVEEESYLFEKYAGILKELVKKYKPSIFMAGATLAGKDLTPMVAKEFETLSAVDVLNIRIDGEKVVLTCPVYGGTILNDIVMNTTPIVMTVRPGSFSKNIVAGRKGEVIKEEIAVPESVILSKIVDIIKEVAETVNLEEADVIVSGGRGMGSKENFQLVQELADICGGVVGATRPAIEDEWVPRSHQVGQSGKIVAPKLYIACGISGATQHISGMIGSGYIVAINKDEDAPIFDVADVGIVGDATKVIPLLIEEIKKLKE</sequence>
<dbReference type="InterPro" id="IPR014730">
    <property type="entry name" value="ETF_a/b_N"/>
</dbReference>
<evidence type="ECO:0000313" key="6">
    <source>
        <dbReference type="EMBL" id="QNM15330.1"/>
    </source>
</evidence>
<dbReference type="Gene3D" id="3.40.50.1220">
    <property type="entry name" value="TPP-binding domain"/>
    <property type="match status" value="1"/>
</dbReference>
<feature type="binding site" evidence="4">
    <location>
        <begin position="240"/>
        <end position="241"/>
    </location>
    <ligand>
        <name>FAD</name>
        <dbReference type="ChEBI" id="CHEBI:57692"/>
    </ligand>
</feature>
<reference evidence="6 7" key="1">
    <citation type="submission" date="2020-08" db="EMBL/GenBank/DDBJ databases">
        <authorList>
            <person name="Liu C."/>
            <person name="Sun Q."/>
        </authorList>
    </citation>
    <scope>NUCLEOTIDE SEQUENCE [LARGE SCALE GENOMIC DNA]</scope>
    <source>
        <strain evidence="6 7">NSJ-57</strain>
    </source>
</reference>
<dbReference type="FunFam" id="3.40.50.1220:FF:000001">
    <property type="entry name" value="Electron transfer flavoprotein, alpha subunit"/>
    <property type="match status" value="1"/>
</dbReference>
<proteinExistence type="inferred from homology"/>
<feature type="binding site" evidence="4">
    <location>
        <begin position="271"/>
        <end position="278"/>
    </location>
    <ligand>
        <name>FAD</name>
        <dbReference type="ChEBI" id="CHEBI:57692"/>
    </ligand>
</feature>
<accession>A0A7G9GWZ8</accession>
<dbReference type="GO" id="GO:0050660">
    <property type="term" value="F:flavin adenine dinucleotide binding"/>
    <property type="evidence" value="ECO:0007669"/>
    <property type="project" value="InterPro"/>
</dbReference>